<accession>A0A3N4MI48</accession>
<dbReference type="Proteomes" id="UP000279089">
    <property type="component" value="Unassembled WGS sequence"/>
</dbReference>
<sequence length="172" mass="19124">MKNIVFLFLVALVFSCKNSTKLTEAEAAAVLKAELGYPKPFEIRVNLADENMRDRVKDAGLVDSGLVTTSEIKSMTDLGSPVIAITEKGQRYLLGMPEEDQSGKVRMVKVADMAISGINDISDDGEKKARVEYAIAYENITPFSVLVTKDLTKPEIRHANFVKKEKWELVKQ</sequence>
<protein>
    <submittedName>
        <fullName evidence="1">Uncharacterized protein</fullName>
    </submittedName>
</protein>
<reference evidence="2" key="1">
    <citation type="submission" date="2018-11" db="EMBL/GenBank/DDBJ databases">
        <title>Chitinophaga lutea sp.nov., isolate from arsenic contaminated soil.</title>
        <authorList>
            <person name="Zong Y."/>
        </authorList>
    </citation>
    <scope>NUCLEOTIDE SEQUENCE [LARGE SCALE GENOMIC DNA]</scope>
    <source>
        <strain evidence="2">YLT18</strain>
    </source>
</reference>
<dbReference type="PROSITE" id="PS51257">
    <property type="entry name" value="PROKAR_LIPOPROTEIN"/>
    <property type="match status" value="1"/>
</dbReference>
<dbReference type="OrthoDB" id="1341964at2"/>
<dbReference type="RefSeq" id="WP_120517960.1">
    <property type="nucleotide sequence ID" value="NZ_QXZY01000011.1"/>
</dbReference>
<comment type="caution">
    <text evidence="1">The sequence shown here is derived from an EMBL/GenBank/DDBJ whole genome shotgun (WGS) entry which is preliminary data.</text>
</comment>
<evidence type="ECO:0000313" key="2">
    <source>
        <dbReference type="Proteomes" id="UP000279089"/>
    </source>
</evidence>
<organism evidence="1 2">
    <name type="scientific">Chitinophaga barathri</name>
    <dbReference type="NCBI Taxonomy" id="1647451"/>
    <lineage>
        <taxon>Bacteria</taxon>
        <taxon>Pseudomonadati</taxon>
        <taxon>Bacteroidota</taxon>
        <taxon>Chitinophagia</taxon>
        <taxon>Chitinophagales</taxon>
        <taxon>Chitinophagaceae</taxon>
        <taxon>Chitinophaga</taxon>
    </lineage>
</organism>
<dbReference type="AlphaFoldDB" id="A0A3N4MI48"/>
<name>A0A3N4MI48_9BACT</name>
<dbReference type="EMBL" id="RMBX01000011">
    <property type="protein sequence ID" value="RPD39319.1"/>
    <property type="molecule type" value="Genomic_DNA"/>
</dbReference>
<proteinExistence type="predicted"/>
<evidence type="ECO:0000313" key="1">
    <source>
        <dbReference type="EMBL" id="RPD39319.1"/>
    </source>
</evidence>
<gene>
    <name evidence="1" type="ORF">EG028_19525</name>
</gene>
<keyword evidence="2" id="KW-1185">Reference proteome</keyword>